<reference evidence="2" key="1">
    <citation type="journal article" date="2019" name="IScience">
        <title>Narwhal Genome Reveals Long-Term Low Genetic Diversity despite Current Large Abundance Size.</title>
        <authorList>
            <person name="Westbury M.V."/>
            <person name="Petersen B."/>
            <person name="Garde E."/>
            <person name="Heide-Jorgensen M.P."/>
            <person name="Lorenzen E.D."/>
        </authorList>
    </citation>
    <scope>NUCLEOTIDE SEQUENCE [LARGE SCALE GENOMIC DNA]</scope>
</reference>
<proteinExistence type="predicted"/>
<dbReference type="GO" id="GO:0070129">
    <property type="term" value="P:regulation of mitochondrial translation"/>
    <property type="evidence" value="ECO:0007669"/>
    <property type="project" value="TreeGrafter"/>
</dbReference>
<dbReference type="InterPro" id="IPR033490">
    <property type="entry name" value="LRP130"/>
</dbReference>
<organism evidence="1 2">
    <name type="scientific">Monodon monoceros</name>
    <name type="common">Narwhal</name>
    <name type="synonym">Ceratodon monodon</name>
    <dbReference type="NCBI Taxonomy" id="40151"/>
    <lineage>
        <taxon>Eukaryota</taxon>
        <taxon>Metazoa</taxon>
        <taxon>Chordata</taxon>
        <taxon>Craniata</taxon>
        <taxon>Vertebrata</taxon>
        <taxon>Euteleostomi</taxon>
        <taxon>Mammalia</taxon>
        <taxon>Eutheria</taxon>
        <taxon>Laurasiatheria</taxon>
        <taxon>Artiodactyla</taxon>
        <taxon>Whippomorpha</taxon>
        <taxon>Cetacea</taxon>
        <taxon>Odontoceti</taxon>
        <taxon>Monodontidae</taxon>
        <taxon>Monodon</taxon>
    </lineage>
</organism>
<accession>A0A4V5P9H5</accession>
<dbReference type="GO" id="GO:0005739">
    <property type="term" value="C:mitochondrion"/>
    <property type="evidence" value="ECO:0007669"/>
    <property type="project" value="TreeGrafter"/>
</dbReference>
<dbReference type="AlphaFoldDB" id="A0A4V5P9H5"/>
<dbReference type="PANTHER" id="PTHR46669">
    <property type="entry name" value="LEUCINE-RICH PPR MOTIF-CONTAINING PROTEIN, MITOCHONDRIAL"/>
    <property type="match status" value="1"/>
</dbReference>
<comment type="caution">
    <text evidence="1">The sequence shown here is derived from an EMBL/GenBank/DDBJ whole genome shotgun (WGS) entry which is preliminary data.</text>
</comment>
<feature type="non-terminal residue" evidence="1">
    <location>
        <position position="116"/>
    </location>
</feature>
<evidence type="ECO:0000313" key="2">
    <source>
        <dbReference type="Proteomes" id="UP000308365"/>
    </source>
</evidence>
<protein>
    <submittedName>
        <fullName evidence="1">Uncharacterized protein</fullName>
    </submittedName>
</protein>
<dbReference type="EMBL" id="RWIC01000212">
    <property type="protein sequence ID" value="TKC47420.1"/>
    <property type="molecule type" value="Genomic_DNA"/>
</dbReference>
<dbReference type="GO" id="GO:0003730">
    <property type="term" value="F:mRNA 3'-UTR binding"/>
    <property type="evidence" value="ECO:0007669"/>
    <property type="project" value="TreeGrafter"/>
</dbReference>
<gene>
    <name evidence="1" type="ORF">EI555_009453</name>
</gene>
<dbReference type="Proteomes" id="UP000308365">
    <property type="component" value="Unassembled WGS sequence"/>
</dbReference>
<dbReference type="PANTHER" id="PTHR46669:SF1">
    <property type="entry name" value="LEUCINE-RICH PPR MOTIF-CONTAINING PROTEIN, MITOCHONDRIAL"/>
    <property type="match status" value="1"/>
</dbReference>
<name>A0A4V5P9H5_MONMO</name>
<sequence>MQEENIIPRGRTLRLLAEILRNSNQEVPFDVPELWYEDEKHSLTSSPSPVEVSLQKELLNACHRKKDKAVNLPEDAFNIFLKAKKQNVVFNSETYAGLINLLLTKDNPTQAVQVKD</sequence>
<evidence type="ECO:0000313" key="1">
    <source>
        <dbReference type="EMBL" id="TKC47420.1"/>
    </source>
</evidence>
<dbReference type="GO" id="GO:0005634">
    <property type="term" value="C:nucleus"/>
    <property type="evidence" value="ECO:0007669"/>
    <property type="project" value="TreeGrafter"/>
</dbReference>